<dbReference type="Pfam" id="PF01706">
    <property type="entry name" value="FliG_C"/>
    <property type="match status" value="1"/>
</dbReference>
<evidence type="ECO:0000256" key="1">
    <source>
        <dbReference type="ARBA" id="ARBA00004117"/>
    </source>
</evidence>
<comment type="function">
    <text evidence="10">FliG is one of three proteins (FliG, FliN, FliM) that forms the rotor-mounted switch complex (C ring), located at the base of the basal body. This complex interacts with the CheY and CheZ chemotaxis proteins, in addition to contacting components of the motor that determine the direction of flagellar rotation.</text>
</comment>
<dbReference type="Pfam" id="PF14841">
    <property type="entry name" value="FliG_M"/>
    <property type="match status" value="1"/>
</dbReference>
<evidence type="ECO:0000256" key="6">
    <source>
        <dbReference type="ARBA" id="ARBA00022500"/>
    </source>
</evidence>
<dbReference type="InterPro" id="IPR000090">
    <property type="entry name" value="Flg_Motor_Flig"/>
</dbReference>
<dbReference type="Gene3D" id="1.10.220.30">
    <property type="match status" value="3"/>
</dbReference>
<dbReference type="OrthoDB" id="7616820at2"/>
<dbReference type="GO" id="GO:0003774">
    <property type="term" value="F:cytoskeletal motor activity"/>
    <property type="evidence" value="ECO:0007669"/>
    <property type="project" value="InterPro"/>
</dbReference>
<keyword evidence="8" id="KW-0472">Membrane</keyword>
<dbReference type="InterPro" id="IPR028263">
    <property type="entry name" value="FliG_N"/>
</dbReference>
<keyword evidence="15" id="KW-1185">Reference proteome</keyword>
<evidence type="ECO:0000256" key="2">
    <source>
        <dbReference type="ARBA" id="ARBA00004413"/>
    </source>
</evidence>
<dbReference type="GO" id="GO:0071973">
    <property type="term" value="P:bacterial-type flagellum-dependent cell motility"/>
    <property type="evidence" value="ECO:0007669"/>
    <property type="project" value="InterPro"/>
</dbReference>
<dbReference type="InterPro" id="IPR032779">
    <property type="entry name" value="FliG_M"/>
</dbReference>
<comment type="subcellular location">
    <subcellularLocation>
        <location evidence="1">Bacterial flagellum basal body</location>
    </subcellularLocation>
    <subcellularLocation>
        <location evidence="2">Cell membrane</location>
        <topology evidence="2">Peripheral membrane protein</topology>
        <orientation evidence="2">Cytoplasmic side</orientation>
    </subcellularLocation>
</comment>
<feature type="domain" description="Flagellar motor switch protein FliG C-terminal" evidence="11">
    <location>
        <begin position="232"/>
        <end position="345"/>
    </location>
</feature>
<dbReference type="EMBL" id="FXYF01000031">
    <property type="protein sequence ID" value="SMX50868.1"/>
    <property type="molecule type" value="Genomic_DNA"/>
</dbReference>
<name>A0A238L792_9RHOB</name>
<evidence type="ECO:0000313" key="15">
    <source>
        <dbReference type="Proteomes" id="UP000207598"/>
    </source>
</evidence>
<protein>
    <recommendedName>
        <fullName evidence="4">Flagellar motor switch protein FliG</fullName>
    </recommendedName>
</protein>
<dbReference type="AlphaFoldDB" id="A0A238L792"/>
<dbReference type="PANTHER" id="PTHR30534">
    <property type="entry name" value="FLAGELLAR MOTOR SWITCH PROTEIN FLIG"/>
    <property type="match status" value="1"/>
</dbReference>
<keyword evidence="14" id="KW-0966">Cell projection</keyword>
<dbReference type="InterPro" id="IPR011002">
    <property type="entry name" value="FliG_a-hlx"/>
</dbReference>
<sequence>MPALAALPAPSALGPARPRLTRKAKAAIIVQFLLNEGADVPLAALPEEYQAELTMLLGNMRYIDRETLNAVVEEFSNELESVGLAFPGDMAGALTALDGKISPQTAHRLRKEAGVRQTGDPWQRINTLDVDRLKKLVLSESTEVAAVMMSKIDVGKAAMVLAKLPGDKARRISYAVSMTTGVTPDAVDRIGISLAAQIDAEPPRAFKARPDERLGAILNYSNTTIREDLLQNLEQEDAEFAEAVRKAIFTFANIPDRLNAIDVPKITRDVDAATLATAIAAASTGSEDEQRTVAFLYANMSKRLGDNIREEAGALGEVKPKTGEKAMSAVVAAIRDLVSVGEIELRDPNAEE</sequence>
<evidence type="ECO:0000256" key="7">
    <source>
        <dbReference type="ARBA" id="ARBA00022779"/>
    </source>
</evidence>
<evidence type="ECO:0000259" key="11">
    <source>
        <dbReference type="Pfam" id="PF01706"/>
    </source>
</evidence>
<keyword evidence="14" id="KW-0282">Flagellum</keyword>
<feature type="domain" description="Flagellar motor switch protein FliG N-terminal" evidence="13">
    <location>
        <begin position="20"/>
        <end position="122"/>
    </location>
</feature>
<dbReference type="GO" id="GO:0005886">
    <property type="term" value="C:plasma membrane"/>
    <property type="evidence" value="ECO:0007669"/>
    <property type="project" value="UniProtKB-SubCell"/>
</dbReference>
<keyword evidence="9" id="KW-0975">Bacterial flagellum</keyword>
<dbReference type="RefSeq" id="WP_094023777.1">
    <property type="nucleotide sequence ID" value="NZ_FXYF01000031.1"/>
</dbReference>
<dbReference type="SUPFAM" id="SSF48029">
    <property type="entry name" value="FliG"/>
    <property type="match status" value="2"/>
</dbReference>
<organism evidence="14 15">
    <name type="scientific">Maliponia aquimaris</name>
    <dbReference type="NCBI Taxonomy" id="1673631"/>
    <lineage>
        <taxon>Bacteria</taxon>
        <taxon>Pseudomonadati</taxon>
        <taxon>Pseudomonadota</taxon>
        <taxon>Alphaproteobacteria</taxon>
        <taxon>Rhodobacterales</taxon>
        <taxon>Paracoccaceae</taxon>
        <taxon>Maliponia</taxon>
    </lineage>
</organism>
<dbReference type="InterPro" id="IPR023087">
    <property type="entry name" value="Flg_Motor_Flig_C"/>
</dbReference>
<proteinExistence type="inferred from homology"/>
<evidence type="ECO:0000259" key="12">
    <source>
        <dbReference type="Pfam" id="PF14841"/>
    </source>
</evidence>
<evidence type="ECO:0000313" key="14">
    <source>
        <dbReference type="EMBL" id="SMX50868.1"/>
    </source>
</evidence>
<evidence type="ECO:0000256" key="5">
    <source>
        <dbReference type="ARBA" id="ARBA00022475"/>
    </source>
</evidence>
<dbReference type="GO" id="GO:0006935">
    <property type="term" value="P:chemotaxis"/>
    <property type="evidence" value="ECO:0007669"/>
    <property type="project" value="UniProtKB-KW"/>
</dbReference>
<evidence type="ECO:0000256" key="3">
    <source>
        <dbReference type="ARBA" id="ARBA00010299"/>
    </source>
</evidence>
<dbReference type="Pfam" id="PF14842">
    <property type="entry name" value="FliG_N"/>
    <property type="match status" value="1"/>
</dbReference>
<comment type="similarity">
    <text evidence="3">Belongs to the FliG family.</text>
</comment>
<dbReference type="PANTHER" id="PTHR30534:SF0">
    <property type="entry name" value="FLAGELLAR MOTOR SWITCH PROTEIN FLIG"/>
    <property type="match status" value="1"/>
</dbReference>
<evidence type="ECO:0000256" key="8">
    <source>
        <dbReference type="ARBA" id="ARBA00023136"/>
    </source>
</evidence>
<dbReference type="Proteomes" id="UP000207598">
    <property type="component" value="Unassembled WGS sequence"/>
</dbReference>
<gene>
    <name evidence="14" type="primary">fliG</name>
    <name evidence="14" type="ORF">MAA8898_05070</name>
</gene>
<keyword evidence="5" id="KW-1003">Cell membrane</keyword>
<evidence type="ECO:0000259" key="13">
    <source>
        <dbReference type="Pfam" id="PF14842"/>
    </source>
</evidence>
<accession>A0A238L792</accession>
<evidence type="ECO:0000256" key="10">
    <source>
        <dbReference type="ARBA" id="ARBA00025598"/>
    </source>
</evidence>
<keyword evidence="14" id="KW-0969">Cilium</keyword>
<reference evidence="14 15" key="1">
    <citation type="submission" date="2017-05" db="EMBL/GenBank/DDBJ databases">
        <authorList>
            <person name="Song R."/>
            <person name="Chenine A.L."/>
            <person name="Ruprecht R.M."/>
        </authorList>
    </citation>
    <scope>NUCLEOTIDE SEQUENCE [LARGE SCALE GENOMIC DNA]</scope>
    <source>
        <strain evidence="14 15">CECT 8898</strain>
    </source>
</reference>
<keyword evidence="6" id="KW-0145">Chemotaxis</keyword>
<dbReference type="GO" id="GO:0009425">
    <property type="term" value="C:bacterial-type flagellum basal body"/>
    <property type="evidence" value="ECO:0007669"/>
    <property type="project" value="UniProtKB-SubCell"/>
</dbReference>
<keyword evidence="7" id="KW-0283">Flagellar rotation</keyword>
<evidence type="ECO:0000256" key="4">
    <source>
        <dbReference type="ARBA" id="ARBA00021870"/>
    </source>
</evidence>
<dbReference type="PRINTS" id="PR00954">
    <property type="entry name" value="FLGMOTORFLIG"/>
</dbReference>
<feature type="domain" description="Flagellar motor switch protein FliG middle" evidence="12">
    <location>
        <begin position="132"/>
        <end position="200"/>
    </location>
</feature>
<evidence type="ECO:0000256" key="9">
    <source>
        <dbReference type="ARBA" id="ARBA00023143"/>
    </source>
</evidence>